<keyword evidence="2 8" id="KW-0699">rRNA-binding</keyword>
<dbReference type="EMBL" id="AFOC01000077">
    <property type="protein sequence ID" value="EGV50516.1"/>
    <property type="molecule type" value="Genomic_DNA"/>
</dbReference>
<evidence type="ECO:0000256" key="5">
    <source>
        <dbReference type="ARBA" id="ARBA00023274"/>
    </source>
</evidence>
<gene>
    <name evidence="8 10" type="primary">rpsF</name>
    <name evidence="10" type="ORF">Rifp1Sym_cx00020</name>
</gene>
<comment type="function">
    <text evidence="6 8">Binds together with bS18 to 16S ribosomal RNA.</text>
</comment>
<evidence type="ECO:0000313" key="11">
    <source>
        <dbReference type="Proteomes" id="UP000004491"/>
    </source>
</evidence>
<evidence type="ECO:0000256" key="8">
    <source>
        <dbReference type="HAMAP-Rule" id="MF_00360"/>
    </source>
</evidence>
<dbReference type="PATRIC" id="fig|1048808.3.peg.2497"/>
<keyword evidence="4 8" id="KW-0689">Ribosomal protein</keyword>
<evidence type="ECO:0000256" key="6">
    <source>
        <dbReference type="ARBA" id="ARBA00035104"/>
    </source>
</evidence>
<organism evidence="10 11">
    <name type="scientific">endosymbiont of Riftia pachyptila</name>
    <name type="common">vent Ph05</name>
    <dbReference type="NCBI Taxonomy" id="1048808"/>
    <lineage>
        <taxon>Bacteria</taxon>
        <taxon>Pseudomonadati</taxon>
        <taxon>Pseudomonadota</taxon>
        <taxon>Gammaproteobacteria</taxon>
        <taxon>sulfur-oxidizing symbionts</taxon>
    </lineage>
</organism>
<dbReference type="InterPro" id="IPR035980">
    <property type="entry name" value="Ribosomal_bS6_sf"/>
</dbReference>
<feature type="compositionally biased region" description="Low complexity" evidence="9">
    <location>
        <begin position="159"/>
        <end position="189"/>
    </location>
</feature>
<keyword evidence="11" id="KW-1185">Reference proteome</keyword>
<comment type="caution">
    <text evidence="10">The sequence shown here is derived from an EMBL/GenBank/DDBJ whole genome shotgun (WGS) entry which is preliminary data.</text>
</comment>
<dbReference type="InterPro" id="IPR020814">
    <property type="entry name" value="Ribosomal_S6_plastid/chlpt"/>
</dbReference>
<evidence type="ECO:0000256" key="7">
    <source>
        <dbReference type="ARBA" id="ARBA00035294"/>
    </source>
</evidence>
<keyword evidence="5 8" id="KW-0687">Ribonucleoprotein</keyword>
<dbReference type="PANTHER" id="PTHR21011:SF1">
    <property type="entry name" value="SMALL RIBOSOMAL SUBUNIT PROTEIN BS6M"/>
    <property type="match status" value="1"/>
</dbReference>
<sequence>MRGFSGVRPADATPCFTALCGRLPNPKGETMRHYEVVFMVHPDQSEQVPAMIERYRSTIESKSGTIHRLEDWGRRQLAYPINKIHKAHYVLMNIECDGEALGELENAFRFNDAVIRNLIIRRDEAITETSQLAKGQDEDDDRRERRSDSDRRPAKVEEQAAPEAETAVAEAETAPSEPAAAAEQAGTED</sequence>
<dbReference type="PROSITE" id="PS01048">
    <property type="entry name" value="RIBOSOMAL_S6"/>
    <property type="match status" value="1"/>
</dbReference>
<dbReference type="FunFam" id="3.30.70.60:FF:000003">
    <property type="entry name" value="30S ribosomal protein S6"/>
    <property type="match status" value="1"/>
</dbReference>
<feature type="region of interest" description="Disordered" evidence="9">
    <location>
        <begin position="129"/>
        <end position="189"/>
    </location>
</feature>
<dbReference type="GO" id="GO:0006412">
    <property type="term" value="P:translation"/>
    <property type="evidence" value="ECO:0007669"/>
    <property type="project" value="UniProtKB-UniRule"/>
</dbReference>
<evidence type="ECO:0000256" key="1">
    <source>
        <dbReference type="ARBA" id="ARBA00009512"/>
    </source>
</evidence>
<dbReference type="Gene3D" id="3.30.70.60">
    <property type="match status" value="1"/>
</dbReference>
<reference evidence="10" key="1">
    <citation type="journal article" date="2011" name="ISME J.">
        <title>The endosymbionts of the deep-sea tubeworms Riftia pachyptila and Tevnia jerichonana share an identical physiology as revealed by proteogenomic analyses.</title>
        <authorList>
            <person name="Gardebrecht A."/>
            <person name="Markert S."/>
            <person name="Felbeck H."/>
            <person name="Thuermer A."/>
            <person name="Albrecht D."/>
            <person name="Wollherr A."/>
            <person name="Kabisch J."/>
            <person name="Lehmann R."/>
            <person name="Daniel R."/>
            <person name="Liesegang H."/>
            <person name="Hecker M."/>
            <person name="Sievert S.M."/>
            <person name="Schweder T."/>
        </authorList>
    </citation>
    <scope>NUCLEOTIDE SEQUENCE [LARGE SCALE GENOMIC DNA]</scope>
</reference>
<evidence type="ECO:0000256" key="4">
    <source>
        <dbReference type="ARBA" id="ARBA00022980"/>
    </source>
</evidence>
<dbReference type="InterPro" id="IPR000529">
    <property type="entry name" value="Ribosomal_bS6"/>
</dbReference>
<evidence type="ECO:0000256" key="2">
    <source>
        <dbReference type="ARBA" id="ARBA00022730"/>
    </source>
</evidence>
<keyword evidence="3 8" id="KW-0694">RNA-binding</keyword>
<dbReference type="GO" id="GO:0022627">
    <property type="term" value="C:cytosolic small ribosomal subunit"/>
    <property type="evidence" value="ECO:0007669"/>
    <property type="project" value="TreeGrafter"/>
</dbReference>
<dbReference type="NCBIfam" id="TIGR00166">
    <property type="entry name" value="S6"/>
    <property type="match status" value="1"/>
</dbReference>
<dbReference type="AlphaFoldDB" id="G2DFS4"/>
<name>G2DFS4_9GAMM</name>
<accession>G2DFS4</accession>
<dbReference type="InterPro" id="IPR020815">
    <property type="entry name" value="Ribosomal_bS6_CS"/>
</dbReference>
<evidence type="ECO:0000256" key="9">
    <source>
        <dbReference type="SAM" id="MobiDB-lite"/>
    </source>
</evidence>
<dbReference type="PANTHER" id="PTHR21011">
    <property type="entry name" value="MITOCHONDRIAL 28S RIBOSOMAL PROTEIN S6"/>
    <property type="match status" value="1"/>
</dbReference>
<dbReference type="Proteomes" id="UP000004491">
    <property type="component" value="Unassembled WGS sequence"/>
</dbReference>
<dbReference type="SUPFAM" id="SSF54995">
    <property type="entry name" value="Ribosomal protein S6"/>
    <property type="match status" value="1"/>
</dbReference>
<proteinExistence type="inferred from homology"/>
<protein>
    <recommendedName>
        <fullName evidence="7 8">Small ribosomal subunit protein bS6</fullName>
    </recommendedName>
</protein>
<evidence type="ECO:0000313" key="10">
    <source>
        <dbReference type="EMBL" id="EGV50516.1"/>
    </source>
</evidence>
<dbReference type="CDD" id="cd00473">
    <property type="entry name" value="bS6"/>
    <property type="match status" value="1"/>
</dbReference>
<feature type="compositionally biased region" description="Basic and acidic residues" evidence="9">
    <location>
        <begin position="142"/>
        <end position="158"/>
    </location>
</feature>
<dbReference type="GO" id="GO:0070181">
    <property type="term" value="F:small ribosomal subunit rRNA binding"/>
    <property type="evidence" value="ECO:0007669"/>
    <property type="project" value="TreeGrafter"/>
</dbReference>
<dbReference type="InterPro" id="IPR014717">
    <property type="entry name" value="Transl_elong_EF1B/ribsomal_bS6"/>
</dbReference>
<evidence type="ECO:0000256" key="3">
    <source>
        <dbReference type="ARBA" id="ARBA00022884"/>
    </source>
</evidence>
<dbReference type="Pfam" id="PF01250">
    <property type="entry name" value="Ribosomal_S6"/>
    <property type="match status" value="1"/>
</dbReference>
<comment type="similarity">
    <text evidence="1 8">Belongs to the bacterial ribosomal protein bS6 family.</text>
</comment>
<dbReference type="HAMAP" id="MF_00360">
    <property type="entry name" value="Ribosomal_bS6"/>
    <property type="match status" value="1"/>
</dbReference>
<dbReference type="GO" id="GO:0003735">
    <property type="term" value="F:structural constituent of ribosome"/>
    <property type="evidence" value="ECO:0007669"/>
    <property type="project" value="InterPro"/>
</dbReference>